<evidence type="ECO:0000313" key="1">
    <source>
        <dbReference type="EMBL" id="GBN48913.1"/>
    </source>
</evidence>
<reference evidence="1 2" key="1">
    <citation type="journal article" date="2019" name="Sci. Rep.">
        <title>Orb-weaving spider Araneus ventricosus genome elucidates the spidroin gene catalogue.</title>
        <authorList>
            <person name="Kono N."/>
            <person name="Nakamura H."/>
            <person name="Ohtoshi R."/>
            <person name="Moran D.A.P."/>
            <person name="Shinohara A."/>
            <person name="Yoshida Y."/>
            <person name="Fujiwara M."/>
            <person name="Mori M."/>
            <person name="Tomita M."/>
            <person name="Arakawa K."/>
        </authorList>
    </citation>
    <scope>NUCLEOTIDE SEQUENCE [LARGE SCALE GENOMIC DNA]</scope>
</reference>
<dbReference type="AlphaFoldDB" id="A0A4Y2PD73"/>
<evidence type="ECO:0000313" key="2">
    <source>
        <dbReference type="Proteomes" id="UP000499080"/>
    </source>
</evidence>
<protein>
    <submittedName>
        <fullName evidence="1">Uncharacterized protein</fullName>
    </submittedName>
</protein>
<name>A0A4Y2PD73_ARAVE</name>
<gene>
    <name evidence="1" type="ORF">AVEN_150704_1</name>
</gene>
<accession>A0A4Y2PD73</accession>
<dbReference type="EMBL" id="BGPR01010965">
    <property type="protein sequence ID" value="GBN48913.1"/>
    <property type="molecule type" value="Genomic_DNA"/>
</dbReference>
<comment type="caution">
    <text evidence="1">The sequence shown here is derived from an EMBL/GenBank/DDBJ whole genome shotgun (WGS) entry which is preliminary data.</text>
</comment>
<sequence length="136" mass="15274">MQRYVTFLFLVRRFDHSPVPSAEFHELVFHIAAPPRSALTTAPRLDIIPLLSVTLREPSAGNVNVPIQLSTWGPHPRDRRPFLSRPPISTSQLVIIARTTKVQTGAISRHSVRSVIKFFHKKINAPIPRQTAAVKS</sequence>
<organism evidence="1 2">
    <name type="scientific">Araneus ventricosus</name>
    <name type="common">Orbweaver spider</name>
    <name type="synonym">Epeira ventricosa</name>
    <dbReference type="NCBI Taxonomy" id="182803"/>
    <lineage>
        <taxon>Eukaryota</taxon>
        <taxon>Metazoa</taxon>
        <taxon>Ecdysozoa</taxon>
        <taxon>Arthropoda</taxon>
        <taxon>Chelicerata</taxon>
        <taxon>Arachnida</taxon>
        <taxon>Araneae</taxon>
        <taxon>Araneomorphae</taxon>
        <taxon>Entelegynae</taxon>
        <taxon>Araneoidea</taxon>
        <taxon>Araneidae</taxon>
        <taxon>Araneus</taxon>
    </lineage>
</organism>
<proteinExistence type="predicted"/>
<keyword evidence="2" id="KW-1185">Reference proteome</keyword>
<dbReference type="Proteomes" id="UP000499080">
    <property type="component" value="Unassembled WGS sequence"/>
</dbReference>